<evidence type="ECO:0000313" key="4">
    <source>
        <dbReference type="Proteomes" id="UP000218615"/>
    </source>
</evidence>
<organism evidence="3 4">
    <name type="scientific">Candidatus Methanoperedens nitratireducens</name>
    <dbReference type="NCBI Taxonomy" id="1392998"/>
    <lineage>
        <taxon>Archaea</taxon>
        <taxon>Methanobacteriati</taxon>
        <taxon>Methanobacteriota</taxon>
        <taxon>Stenosarchaea group</taxon>
        <taxon>Methanomicrobia</taxon>
        <taxon>Methanosarcinales</taxon>
        <taxon>ANME-2 cluster</taxon>
        <taxon>Candidatus Methanoperedentaceae</taxon>
        <taxon>Candidatus Methanoperedens</taxon>
    </lineage>
</organism>
<sequence>MYFKKERIVALLTILIIVISGAKAADDTAGRPEHLDYTTGNFWVNYTWSAGANTDSFNVSINGNWSNGSTTLFKNITASPHGWANISIAGYNSTSGQLSGFEYMSTRIPNNPVTLTNVQSSYLLYEGQTLYIRPGYTDADGDKGTFATNAACITNAKCTFNTSTGVVSWKTSGGDKNIYNWQINVTDGYGSISQWKFTVTVNPNTGRPKLAYTTDNFWVNYTWSAFLDADSYNVSINGTWSNGSTELFKNTRGSPHSWVNISVAGYNSTSGQLSDFEYMSTRVPNNPITLTNVSDRYLLNEVGTLYISPTYTDADSDKGVFATNAACVADAKCTFNPSTGVLSWTIGQQNSGIYNWYINVTDRYGSVSTQDFKVIIPLDHMINFIQPAIVNDSEQWVDARVGHVGKLIGVNATFKNTGEESLVLMITEIYNNSRNDLSSSIPPLAINKSFSYRKVFEINSTEVKGGLFNFTFEIEAKGSNGREFTYRYTNTTTISLPVIPIYKMKRANADAVLVSQGRNTPPIIYTLEANSSVNLINVSIYDPFYPDKYFNISKLEANKPRSINYTYQATTNDLSSKKCDEPFPYCIINQATFTGRIESSGKLINDTDYVEILVGSISSPASSSRGGGGSGGGGGGIPPSEDYNNIEKRELREMDVFSRTSSVYTFKSVDPVMVVSFESSTSENGIAVAVEILKNRSKHAGTDAPGKLYKYFNVYAGTSGFGKKVSNGVVAYSVNNSWLEKNGLDPEDIRMYKWQGSWVEKDTDIVERRRNQTYYASLVGNFSSFAIAGLKKPEVISVSPLMNDTLNESNATQSANSGSNLTVGLSLVMLVMAIVGIVSVYYYYFRKK</sequence>
<evidence type="ECO:0008006" key="5">
    <source>
        <dbReference type="Google" id="ProtNLM"/>
    </source>
</evidence>
<dbReference type="RefSeq" id="WP_096204720.1">
    <property type="nucleotide sequence ID" value="NZ_FZMP01000090.1"/>
</dbReference>
<reference evidence="4" key="1">
    <citation type="submission" date="2017-06" db="EMBL/GenBank/DDBJ databases">
        <authorList>
            <person name="Cremers G."/>
        </authorList>
    </citation>
    <scope>NUCLEOTIDE SEQUENCE [LARGE SCALE GENOMIC DNA]</scope>
</reference>
<evidence type="ECO:0000313" key="3">
    <source>
        <dbReference type="EMBL" id="SNQ60384.1"/>
    </source>
</evidence>
<dbReference type="InterPro" id="IPR013783">
    <property type="entry name" value="Ig-like_fold"/>
</dbReference>
<feature type="region of interest" description="Disordered" evidence="1">
    <location>
        <begin position="619"/>
        <end position="643"/>
    </location>
</feature>
<keyword evidence="2" id="KW-0472">Membrane</keyword>
<dbReference type="Gene3D" id="2.60.40.10">
    <property type="entry name" value="Immunoglobulins"/>
    <property type="match status" value="1"/>
</dbReference>
<dbReference type="OrthoDB" id="137612at2157"/>
<dbReference type="InterPro" id="IPR026453">
    <property type="entry name" value="PGF_pre_PGF"/>
</dbReference>
<protein>
    <recommendedName>
        <fullName evidence="5">PGF-pre-PGF domain-containing protein</fullName>
    </recommendedName>
</protein>
<keyword evidence="2" id="KW-0812">Transmembrane</keyword>
<proteinExistence type="predicted"/>
<keyword evidence="4" id="KW-1185">Reference proteome</keyword>
<gene>
    <name evidence="3" type="ORF">MNV_180016</name>
</gene>
<feature type="transmembrane region" description="Helical" evidence="2">
    <location>
        <begin position="823"/>
        <end position="844"/>
    </location>
</feature>
<evidence type="ECO:0000256" key="2">
    <source>
        <dbReference type="SAM" id="Phobius"/>
    </source>
</evidence>
<name>A0A284VMA3_9EURY</name>
<evidence type="ECO:0000256" key="1">
    <source>
        <dbReference type="SAM" id="MobiDB-lite"/>
    </source>
</evidence>
<dbReference type="NCBIfam" id="TIGR04213">
    <property type="entry name" value="PGF_pre_PGF"/>
    <property type="match status" value="1"/>
</dbReference>
<keyword evidence="2" id="KW-1133">Transmembrane helix</keyword>
<dbReference type="AlphaFoldDB" id="A0A284VMA3"/>
<accession>A0A284VMA3</accession>
<dbReference type="Proteomes" id="UP000218615">
    <property type="component" value="Unassembled WGS sequence"/>
</dbReference>
<dbReference type="EMBL" id="FZMP01000090">
    <property type="protein sequence ID" value="SNQ60384.1"/>
    <property type="molecule type" value="Genomic_DNA"/>
</dbReference>
<feature type="compositionally biased region" description="Gly residues" evidence="1">
    <location>
        <begin position="625"/>
        <end position="637"/>
    </location>
</feature>